<dbReference type="EMBL" id="CAJNYV010000530">
    <property type="protein sequence ID" value="CAF3366195.1"/>
    <property type="molecule type" value="Genomic_DNA"/>
</dbReference>
<dbReference type="EMBL" id="CAJOBS010002240">
    <property type="protein sequence ID" value="CAF4801466.1"/>
    <property type="molecule type" value="Genomic_DNA"/>
</dbReference>
<dbReference type="Proteomes" id="UP000663869">
    <property type="component" value="Unassembled WGS sequence"/>
</dbReference>
<comment type="caution">
    <text evidence="2">The sequence shown here is derived from an EMBL/GenBank/DDBJ whole genome shotgun (WGS) entry which is preliminary data.</text>
</comment>
<dbReference type="SUPFAM" id="SSF53335">
    <property type="entry name" value="S-adenosyl-L-methionine-dependent methyltransferases"/>
    <property type="match status" value="1"/>
</dbReference>
<sequence length="91" mass="10216">MDSLATTNSAIVKFTNELSGMRETISASRPLMLNYVLENSRPGDIQNVIDTMDKFAQTEQWVMNLGDKKGEILDQALQSRRPKTVLELGKD</sequence>
<evidence type="ECO:0000313" key="2">
    <source>
        <dbReference type="EMBL" id="CAF3543174.1"/>
    </source>
</evidence>
<dbReference type="AlphaFoldDB" id="A0A818JP81"/>
<organism evidence="2 5">
    <name type="scientific">Rotaria socialis</name>
    <dbReference type="NCBI Taxonomy" id="392032"/>
    <lineage>
        <taxon>Eukaryota</taxon>
        <taxon>Metazoa</taxon>
        <taxon>Spiralia</taxon>
        <taxon>Gnathifera</taxon>
        <taxon>Rotifera</taxon>
        <taxon>Eurotatoria</taxon>
        <taxon>Bdelloidea</taxon>
        <taxon>Philodinida</taxon>
        <taxon>Philodinidae</taxon>
        <taxon>Rotaria</taxon>
    </lineage>
</organism>
<evidence type="ECO:0000313" key="4">
    <source>
        <dbReference type="EMBL" id="CAF4801466.1"/>
    </source>
</evidence>
<proteinExistence type="predicted"/>
<dbReference type="InterPro" id="IPR029063">
    <property type="entry name" value="SAM-dependent_MTases_sf"/>
</dbReference>
<dbReference type="Proteomes" id="UP000663865">
    <property type="component" value="Unassembled WGS sequence"/>
</dbReference>
<dbReference type="EMBL" id="CAJOBQ010002060">
    <property type="protein sequence ID" value="CAF4536351.1"/>
    <property type="molecule type" value="Genomic_DNA"/>
</dbReference>
<gene>
    <name evidence="2" type="ORF">FME351_LOCUS19091</name>
    <name evidence="1" type="ORF">KIK155_LOCUS4956</name>
    <name evidence="4" type="ORF">TOA249_LOCUS23387</name>
    <name evidence="3" type="ORF">TSG867_LOCUS23648</name>
</gene>
<dbReference type="PANTHER" id="PTHR43836:SF2">
    <property type="entry name" value="CATECHOL O-METHYLTRANSFERASE 1-RELATED"/>
    <property type="match status" value="1"/>
</dbReference>
<protein>
    <submittedName>
        <fullName evidence="2">Uncharacterized protein</fullName>
    </submittedName>
</protein>
<evidence type="ECO:0000313" key="5">
    <source>
        <dbReference type="Proteomes" id="UP000663869"/>
    </source>
</evidence>
<dbReference type="Proteomes" id="UP000663838">
    <property type="component" value="Unassembled WGS sequence"/>
</dbReference>
<dbReference type="GO" id="GO:0008171">
    <property type="term" value="F:O-methyltransferase activity"/>
    <property type="evidence" value="ECO:0007669"/>
    <property type="project" value="TreeGrafter"/>
</dbReference>
<dbReference type="Proteomes" id="UP000663862">
    <property type="component" value="Unassembled WGS sequence"/>
</dbReference>
<dbReference type="Gene3D" id="3.40.50.150">
    <property type="entry name" value="Vaccinia Virus protein VP39"/>
    <property type="match status" value="1"/>
</dbReference>
<name>A0A818JP81_9BILA</name>
<evidence type="ECO:0000313" key="3">
    <source>
        <dbReference type="EMBL" id="CAF4536351.1"/>
    </source>
</evidence>
<dbReference type="PANTHER" id="PTHR43836">
    <property type="entry name" value="CATECHOL O-METHYLTRANSFERASE 1-RELATED"/>
    <property type="match status" value="1"/>
</dbReference>
<evidence type="ECO:0000313" key="1">
    <source>
        <dbReference type="EMBL" id="CAF3366195.1"/>
    </source>
</evidence>
<dbReference type="EMBL" id="CAJNYU010002378">
    <property type="protein sequence ID" value="CAF3543174.1"/>
    <property type="molecule type" value="Genomic_DNA"/>
</dbReference>
<reference evidence="2" key="1">
    <citation type="submission" date="2021-02" db="EMBL/GenBank/DDBJ databases">
        <authorList>
            <person name="Nowell W R."/>
        </authorList>
    </citation>
    <scope>NUCLEOTIDE SEQUENCE</scope>
</reference>
<accession>A0A818JP81</accession>